<gene>
    <name evidence="1" type="ORF">HNP46_000121</name>
</gene>
<reference evidence="1 2" key="1">
    <citation type="submission" date="2020-08" db="EMBL/GenBank/DDBJ databases">
        <title>Functional genomics of gut bacteria from endangered species of beetles.</title>
        <authorList>
            <person name="Carlos-Shanley C."/>
        </authorList>
    </citation>
    <scope>NUCLEOTIDE SEQUENCE [LARGE SCALE GENOMIC DNA]</scope>
    <source>
        <strain evidence="1 2">S00179</strain>
    </source>
</reference>
<dbReference type="Proteomes" id="UP000566995">
    <property type="component" value="Unassembled WGS sequence"/>
</dbReference>
<comment type="caution">
    <text evidence="1">The sequence shown here is derived from an EMBL/GenBank/DDBJ whole genome shotgun (WGS) entry which is preliminary data.</text>
</comment>
<dbReference type="GO" id="GO:0003723">
    <property type="term" value="F:RNA binding"/>
    <property type="evidence" value="ECO:0007669"/>
    <property type="project" value="InterPro"/>
</dbReference>
<sequence>MQSGIERVGLLLSRKCNQRIFIGPMPDATDAELVKAVRNGEVMIQVVDICNIVRSAQRKSSSRRDFSRWWSKISYVASPIFSFERSGAAGINAGDRSRAFS</sequence>
<name>A0A7W7KED4_PSENT</name>
<organism evidence="1 2">
    <name type="scientific">Pseudomonas nitroreducens</name>
    <dbReference type="NCBI Taxonomy" id="46680"/>
    <lineage>
        <taxon>Bacteria</taxon>
        <taxon>Pseudomonadati</taxon>
        <taxon>Pseudomonadota</taxon>
        <taxon>Gammaproteobacteria</taxon>
        <taxon>Pseudomonadales</taxon>
        <taxon>Pseudomonadaceae</taxon>
        <taxon>Pseudomonas</taxon>
    </lineage>
</organism>
<dbReference type="GO" id="GO:0006109">
    <property type="term" value="P:regulation of carbohydrate metabolic process"/>
    <property type="evidence" value="ECO:0007669"/>
    <property type="project" value="InterPro"/>
</dbReference>
<proteinExistence type="predicted"/>
<evidence type="ECO:0000313" key="1">
    <source>
        <dbReference type="EMBL" id="MBB4861310.1"/>
    </source>
</evidence>
<protein>
    <submittedName>
        <fullName evidence="1">Uncharacterized protein</fullName>
    </submittedName>
</protein>
<dbReference type="AlphaFoldDB" id="A0A7W7KED4"/>
<dbReference type="EMBL" id="JACHLI010000001">
    <property type="protein sequence ID" value="MBB4861310.1"/>
    <property type="molecule type" value="Genomic_DNA"/>
</dbReference>
<evidence type="ECO:0000313" key="2">
    <source>
        <dbReference type="Proteomes" id="UP000566995"/>
    </source>
</evidence>
<accession>A0A7W7KED4</accession>
<dbReference type="RefSeq" id="WP_184585581.1">
    <property type="nucleotide sequence ID" value="NZ_JACHLI010000001.1"/>
</dbReference>
<dbReference type="Gene3D" id="2.60.40.4380">
    <property type="entry name" value="Translational regulator CsrA"/>
    <property type="match status" value="1"/>
</dbReference>
<dbReference type="GO" id="GO:0006402">
    <property type="term" value="P:mRNA catabolic process"/>
    <property type="evidence" value="ECO:0007669"/>
    <property type="project" value="InterPro"/>
</dbReference>
<dbReference type="InterPro" id="IPR036107">
    <property type="entry name" value="CsrA_sf"/>
</dbReference>